<accession>A0A1H3DHW9</accession>
<feature type="signal peptide" evidence="1">
    <location>
        <begin position="1"/>
        <end position="17"/>
    </location>
</feature>
<sequence length="263" mass="28117">MIRPIALLCCFAMPLCAQDLTGVPDDLGAQVVVLGEVHDNPLHHLGQAEMIRRLDPRAVVFEMLTPAQAKQVNADPRTDLDGLGARIGWATSGWPEYAIYQPVFEALGIRPVIGAAAPKDTVRQAFSGGASAVMAPDGDRFGLADALPADQLEQRKKMQFDAHCEAMPLDMMGGMVEAQRYRDAAFAQAVLAALETYGAPIVLIAGNGHARTDWGVPAMIALAAPEVSVKAIGFVEAPTETPFDITVVTDPAERDDPCARFNK</sequence>
<dbReference type="Pfam" id="PF04187">
    <property type="entry name" value="Cofac_haem_bdg"/>
    <property type="match status" value="1"/>
</dbReference>
<evidence type="ECO:0000313" key="4">
    <source>
        <dbReference type="Proteomes" id="UP000199441"/>
    </source>
</evidence>
<dbReference type="Proteomes" id="UP000199441">
    <property type="component" value="Unassembled WGS sequence"/>
</dbReference>
<evidence type="ECO:0000259" key="2">
    <source>
        <dbReference type="Pfam" id="PF04187"/>
    </source>
</evidence>
<name>A0A1H3DHW9_9RHOB</name>
<keyword evidence="1" id="KW-0732">Signal</keyword>
<dbReference type="InterPro" id="IPR007314">
    <property type="entry name" value="Cofac_haem-bd_dom"/>
</dbReference>
<dbReference type="CDD" id="cd14727">
    <property type="entry name" value="ChanN-like"/>
    <property type="match status" value="1"/>
</dbReference>
<evidence type="ECO:0000313" key="3">
    <source>
        <dbReference type="EMBL" id="SDX65930.1"/>
    </source>
</evidence>
<gene>
    <name evidence="3" type="ORF">SAMN04488001_0129</name>
</gene>
<dbReference type="RefSeq" id="WP_244508688.1">
    <property type="nucleotide sequence ID" value="NZ_FNOI01000011.1"/>
</dbReference>
<dbReference type="EMBL" id="FNOI01000011">
    <property type="protein sequence ID" value="SDX65930.1"/>
    <property type="molecule type" value="Genomic_DNA"/>
</dbReference>
<dbReference type="SUPFAM" id="SSF159501">
    <property type="entry name" value="EreA/ChaN-like"/>
    <property type="match status" value="1"/>
</dbReference>
<dbReference type="STRING" id="670155.SAMN04488001_0129"/>
<feature type="chain" id="PRO_5011479058" evidence="1">
    <location>
        <begin position="18"/>
        <end position="263"/>
    </location>
</feature>
<dbReference type="Gene3D" id="3.40.50.11550">
    <property type="match status" value="1"/>
</dbReference>
<evidence type="ECO:0000256" key="1">
    <source>
        <dbReference type="SAM" id="SignalP"/>
    </source>
</evidence>
<proteinExistence type="predicted"/>
<dbReference type="AlphaFoldDB" id="A0A1H3DHW9"/>
<organism evidence="3 4">
    <name type="scientific">Litoreibacter albidus</name>
    <dbReference type="NCBI Taxonomy" id="670155"/>
    <lineage>
        <taxon>Bacteria</taxon>
        <taxon>Pseudomonadati</taxon>
        <taxon>Pseudomonadota</taxon>
        <taxon>Alphaproteobacteria</taxon>
        <taxon>Rhodobacterales</taxon>
        <taxon>Roseobacteraceae</taxon>
        <taxon>Litoreibacter</taxon>
    </lineage>
</organism>
<protein>
    <submittedName>
        <fullName evidence="3">Uncharacterized iron-regulated protein</fullName>
    </submittedName>
</protein>
<reference evidence="4" key="1">
    <citation type="submission" date="2016-10" db="EMBL/GenBank/DDBJ databases">
        <authorList>
            <person name="Varghese N."/>
            <person name="Submissions S."/>
        </authorList>
    </citation>
    <scope>NUCLEOTIDE SEQUENCE [LARGE SCALE GENOMIC DNA]</scope>
    <source>
        <strain evidence="4">DSM 26922</strain>
    </source>
</reference>
<keyword evidence="4" id="KW-1185">Reference proteome</keyword>
<feature type="domain" description="Haem-binding uptake Tiki superfamily ChaN" evidence="2">
    <location>
        <begin position="28"/>
        <end position="219"/>
    </location>
</feature>